<accession>A0ABW4TSQ9</accession>
<dbReference type="Proteomes" id="UP001597351">
    <property type="component" value="Unassembled WGS sequence"/>
</dbReference>
<sequence>MSSEEERRRWRERALFVTHLGLTEDDAVPFEAVEDLAAAVLMLLDEVVDAENSSISKESWQL</sequence>
<comment type="caution">
    <text evidence="1">The sequence shown here is derived from an EMBL/GenBank/DDBJ whole genome shotgun (WGS) entry which is preliminary data.</text>
</comment>
<protein>
    <submittedName>
        <fullName evidence="1">Uncharacterized protein</fullName>
    </submittedName>
</protein>
<name>A0ABW4TSQ9_9ACTN</name>
<evidence type="ECO:0000313" key="1">
    <source>
        <dbReference type="EMBL" id="MFD1948577.1"/>
    </source>
</evidence>
<reference evidence="2" key="1">
    <citation type="journal article" date="2019" name="Int. J. Syst. Evol. Microbiol.">
        <title>The Global Catalogue of Microorganisms (GCM) 10K type strain sequencing project: providing services to taxonomists for standard genome sequencing and annotation.</title>
        <authorList>
            <consortium name="The Broad Institute Genomics Platform"/>
            <consortium name="The Broad Institute Genome Sequencing Center for Infectious Disease"/>
            <person name="Wu L."/>
            <person name="Ma J."/>
        </authorList>
    </citation>
    <scope>NUCLEOTIDE SEQUENCE [LARGE SCALE GENOMIC DNA]</scope>
    <source>
        <strain evidence="2">CGMCC 1.12477</strain>
    </source>
</reference>
<evidence type="ECO:0000313" key="2">
    <source>
        <dbReference type="Proteomes" id="UP001597351"/>
    </source>
</evidence>
<gene>
    <name evidence="1" type="ORF">ACFSDE_17380</name>
</gene>
<organism evidence="1 2">
    <name type="scientific">Nocardioides aestuarii</name>
    <dbReference type="NCBI Taxonomy" id="252231"/>
    <lineage>
        <taxon>Bacteria</taxon>
        <taxon>Bacillati</taxon>
        <taxon>Actinomycetota</taxon>
        <taxon>Actinomycetes</taxon>
        <taxon>Propionibacteriales</taxon>
        <taxon>Nocardioidaceae</taxon>
        <taxon>Nocardioides</taxon>
    </lineage>
</organism>
<dbReference type="EMBL" id="JBHUGD010000003">
    <property type="protein sequence ID" value="MFD1948577.1"/>
    <property type="molecule type" value="Genomic_DNA"/>
</dbReference>
<dbReference type="RefSeq" id="WP_343920765.1">
    <property type="nucleotide sequence ID" value="NZ_BAAAJT010000002.1"/>
</dbReference>
<proteinExistence type="predicted"/>
<keyword evidence="2" id="KW-1185">Reference proteome</keyword>